<evidence type="ECO:0000313" key="1">
    <source>
        <dbReference type="EMBL" id="BAJ63540.1"/>
    </source>
</evidence>
<dbReference type="AlphaFoldDB" id="E8N526"/>
<organism evidence="1 2">
    <name type="scientific">Anaerolinea thermophila (strain DSM 14523 / JCM 11388 / NBRC 100420 / UNI-1)</name>
    <dbReference type="NCBI Taxonomy" id="926569"/>
    <lineage>
        <taxon>Bacteria</taxon>
        <taxon>Bacillati</taxon>
        <taxon>Chloroflexota</taxon>
        <taxon>Anaerolineae</taxon>
        <taxon>Anaerolineales</taxon>
        <taxon>Anaerolineaceae</taxon>
        <taxon>Anaerolinea</taxon>
    </lineage>
</organism>
<dbReference type="InParanoid" id="E8N526"/>
<protein>
    <submittedName>
        <fullName evidence="1">Uncharacterized protein</fullName>
    </submittedName>
</protein>
<dbReference type="HOGENOM" id="CLU_2571717_0_0_0"/>
<gene>
    <name evidence="1" type="ordered locus">ANT_15120</name>
</gene>
<dbReference type="eggNOG" id="ENOG5033F64">
    <property type="taxonomic scope" value="Bacteria"/>
</dbReference>
<dbReference type="KEGG" id="atm:ANT_15120"/>
<proteinExistence type="predicted"/>
<sequence>MHHMPTVLLHIMNEDPVAGEIEHLPSPTDNLVILKNPRKRDGKDLHYLEPNVSTVIWPIARINFIEVLPTGEEEEIITFIRE</sequence>
<evidence type="ECO:0000313" key="2">
    <source>
        <dbReference type="Proteomes" id="UP000008922"/>
    </source>
</evidence>
<keyword evidence="2" id="KW-1185">Reference proteome</keyword>
<dbReference type="EMBL" id="AP012029">
    <property type="protein sequence ID" value="BAJ63540.1"/>
    <property type="molecule type" value="Genomic_DNA"/>
</dbReference>
<name>E8N526_ANATU</name>
<dbReference type="STRING" id="926569.ANT_15120"/>
<reference evidence="1 2" key="1">
    <citation type="submission" date="2010-12" db="EMBL/GenBank/DDBJ databases">
        <title>Whole genome sequence of Anaerolinea thermophila UNI-1.</title>
        <authorList>
            <person name="Narita-Yamada S."/>
            <person name="Kishi E."/>
            <person name="Watanabe Y."/>
            <person name="Takasaki K."/>
            <person name="Ankai A."/>
            <person name="Oguchi A."/>
            <person name="Fukui S."/>
            <person name="Takahashi M."/>
            <person name="Yashiro I."/>
            <person name="Hosoyama A."/>
            <person name="Sekiguchi Y."/>
            <person name="Hanada S."/>
            <person name="Fujita N."/>
        </authorList>
    </citation>
    <scope>NUCLEOTIDE SEQUENCE [LARGE SCALE GENOMIC DNA]</scope>
    <source>
        <strain evidence="2">DSM 14523 / JCM 11388 / NBRC 100420 / UNI-1</strain>
    </source>
</reference>
<accession>E8N526</accession>
<dbReference type="Proteomes" id="UP000008922">
    <property type="component" value="Chromosome"/>
</dbReference>